<dbReference type="InterPro" id="IPR038293">
    <property type="entry name" value="ATPase_inh_sub_z_sf"/>
</dbReference>
<accession>A0A0C6FIE7</accession>
<reference evidence="2" key="2">
    <citation type="submission" date="2015-01" db="EMBL/GenBank/DDBJ databases">
        <title>Complete genome sequence of Methylobacterium aquaticum strain 22A.</title>
        <authorList>
            <person name="Tani A."/>
            <person name="Ogura Y."/>
            <person name="Hayashi T."/>
        </authorList>
    </citation>
    <scope>NUCLEOTIDE SEQUENCE [LARGE SCALE GENOMIC DNA]</scope>
    <source>
        <strain evidence="2">MA-22A</strain>
    </source>
</reference>
<gene>
    <name evidence="1" type="ORF">Maq22A_c27110</name>
</gene>
<reference evidence="1 2" key="1">
    <citation type="journal article" date="2015" name="Genome Announc.">
        <title>Complete Genome Sequence of Methylobacterium aquaticum Strain 22A, Isolated from Racomitrium japonicum Moss.</title>
        <authorList>
            <person name="Tani A."/>
            <person name="Ogura Y."/>
            <person name="Hayashi T."/>
            <person name="Kimbara K."/>
        </authorList>
    </citation>
    <scope>NUCLEOTIDE SEQUENCE [LARGE SCALE GENOMIC DNA]</scope>
    <source>
        <strain evidence="1 2">MA-22A</strain>
    </source>
</reference>
<protein>
    <recommendedName>
        <fullName evidence="3">Aldolase</fullName>
    </recommendedName>
</protein>
<dbReference type="EMBL" id="AP014704">
    <property type="protein sequence ID" value="BAQ48273.1"/>
    <property type="molecule type" value="Genomic_DNA"/>
</dbReference>
<sequence>MMTFDERERAFERRFVHEESTRFQERSRRNRLLARWACERMRLDPQASARFTAAFVAQTVPLDDEAVLARLALELAAGGADEPVSVLRQEMRRCAGLARAEGRPGPAPDAASSP</sequence>
<name>A0A0C6FIE7_9HYPH</name>
<dbReference type="Pfam" id="PF07345">
    <property type="entry name" value="ATPaseInh_sub_z"/>
    <property type="match status" value="1"/>
</dbReference>
<dbReference type="STRING" id="270351.Maq22A_c27110"/>
<dbReference type="PATRIC" id="fig|270351.10.peg.5199"/>
<dbReference type="InterPro" id="IPR009945">
    <property type="entry name" value="ATPase_inh_sub_z"/>
</dbReference>
<evidence type="ECO:0000313" key="2">
    <source>
        <dbReference type="Proteomes" id="UP000061432"/>
    </source>
</evidence>
<evidence type="ECO:0008006" key="3">
    <source>
        <dbReference type="Google" id="ProtNLM"/>
    </source>
</evidence>
<evidence type="ECO:0000313" key="1">
    <source>
        <dbReference type="EMBL" id="BAQ48273.1"/>
    </source>
</evidence>
<dbReference type="OrthoDB" id="9810387at2"/>
<dbReference type="Gene3D" id="1.10.790.20">
    <property type="entry name" value="Domain of unknown function DUF1476"/>
    <property type="match status" value="1"/>
</dbReference>
<dbReference type="Proteomes" id="UP000061432">
    <property type="component" value="Chromosome"/>
</dbReference>
<organism evidence="1 2">
    <name type="scientific">Methylobacterium aquaticum</name>
    <dbReference type="NCBI Taxonomy" id="270351"/>
    <lineage>
        <taxon>Bacteria</taxon>
        <taxon>Pseudomonadati</taxon>
        <taxon>Pseudomonadota</taxon>
        <taxon>Alphaproteobacteria</taxon>
        <taxon>Hyphomicrobiales</taxon>
        <taxon>Methylobacteriaceae</taxon>
        <taxon>Methylobacterium</taxon>
    </lineage>
</organism>
<dbReference type="AlphaFoldDB" id="A0A0C6FIE7"/>
<proteinExistence type="predicted"/>
<dbReference type="RefSeq" id="WP_060849036.1">
    <property type="nucleotide sequence ID" value="NZ_AP014704.1"/>
</dbReference>
<dbReference type="KEGG" id="maqu:Maq22A_c27110"/>